<protein>
    <submittedName>
        <fullName evidence="2 4">Uncharacterized protein</fullName>
    </submittedName>
</protein>
<feature type="compositionally biased region" description="Polar residues" evidence="1">
    <location>
        <begin position="171"/>
        <end position="183"/>
    </location>
</feature>
<gene>
    <name evidence="2" type="ORF">GPUH_LOCUS7671</name>
</gene>
<evidence type="ECO:0000313" key="3">
    <source>
        <dbReference type="Proteomes" id="UP000271098"/>
    </source>
</evidence>
<sequence>MRYFCQRTKWKRQAAVGMDLLNEASNVAAIQQLLRTNPYWANYMAANSLSHPRLFPLQATAGLPLGIPTGSSGALPIAPLAPLVVPPAPMTPSTTSASTSNAVIAGSPVSSVASSLPLAVFPFQVPNSSFTLNLIHSPSTAATATAAIQKEQSKTPPTPVATVVTSPITTAGNTTGDLKSLSK</sequence>
<keyword evidence="3" id="KW-1185">Reference proteome</keyword>
<reference evidence="2 3" key="2">
    <citation type="submission" date="2018-11" db="EMBL/GenBank/DDBJ databases">
        <authorList>
            <consortium name="Pathogen Informatics"/>
        </authorList>
    </citation>
    <scope>NUCLEOTIDE SEQUENCE [LARGE SCALE GENOMIC DNA]</scope>
</reference>
<dbReference type="OrthoDB" id="6159439at2759"/>
<accession>A0A183DG28</accession>
<dbReference type="WBParaSite" id="GPUH_0000767801-mRNA-1">
    <property type="protein sequence ID" value="GPUH_0000767801-mRNA-1"/>
    <property type="gene ID" value="GPUH_0000767801"/>
</dbReference>
<evidence type="ECO:0000313" key="2">
    <source>
        <dbReference type="EMBL" id="VDK59221.1"/>
    </source>
</evidence>
<evidence type="ECO:0000256" key="1">
    <source>
        <dbReference type="SAM" id="MobiDB-lite"/>
    </source>
</evidence>
<organism evidence="4">
    <name type="scientific">Gongylonema pulchrum</name>
    <dbReference type="NCBI Taxonomy" id="637853"/>
    <lineage>
        <taxon>Eukaryota</taxon>
        <taxon>Metazoa</taxon>
        <taxon>Ecdysozoa</taxon>
        <taxon>Nematoda</taxon>
        <taxon>Chromadorea</taxon>
        <taxon>Rhabditida</taxon>
        <taxon>Spirurina</taxon>
        <taxon>Spiruromorpha</taxon>
        <taxon>Spiruroidea</taxon>
        <taxon>Gongylonematidae</taxon>
        <taxon>Gongylonema</taxon>
    </lineage>
</organism>
<proteinExistence type="predicted"/>
<reference evidence="4" key="1">
    <citation type="submission" date="2016-06" db="UniProtKB">
        <authorList>
            <consortium name="WormBaseParasite"/>
        </authorList>
    </citation>
    <scope>IDENTIFICATION</scope>
</reference>
<feature type="compositionally biased region" description="Low complexity" evidence="1">
    <location>
        <begin position="160"/>
        <end position="170"/>
    </location>
</feature>
<feature type="region of interest" description="Disordered" evidence="1">
    <location>
        <begin position="146"/>
        <end position="183"/>
    </location>
</feature>
<name>A0A183DG28_9BILA</name>
<dbReference type="Proteomes" id="UP000271098">
    <property type="component" value="Unassembled WGS sequence"/>
</dbReference>
<dbReference type="EMBL" id="UYRT01020435">
    <property type="protein sequence ID" value="VDK59221.1"/>
    <property type="molecule type" value="Genomic_DNA"/>
</dbReference>
<evidence type="ECO:0000313" key="4">
    <source>
        <dbReference type="WBParaSite" id="GPUH_0000767801-mRNA-1"/>
    </source>
</evidence>
<dbReference type="AlphaFoldDB" id="A0A183DG28"/>